<name>A0A0E9VZX8_ANGAN</name>
<protein>
    <submittedName>
        <fullName evidence="1">Uncharacterized protein</fullName>
    </submittedName>
</protein>
<sequence>MAPFLCVLCVVPESFGRPDLMRCLFPW</sequence>
<reference evidence="1" key="1">
    <citation type="submission" date="2014-11" db="EMBL/GenBank/DDBJ databases">
        <authorList>
            <person name="Amaro Gonzalez C."/>
        </authorList>
    </citation>
    <scope>NUCLEOTIDE SEQUENCE</scope>
</reference>
<evidence type="ECO:0000313" key="1">
    <source>
        <dbReference type="EMBL" id="JAH83704.1"/>
    </source>
</evidence>
<accession>A0A0E9VZX8</accession>
<organism evidence="1">
    <name type="scientific">Anguilla anguilla</name>
    <name type="common">European freshwater eel</name>
    <name type="synonym">Muraena anguilla</name>
    <dbReference type="NCBI Taxonomy" id="7936"/>
    <lineage>
        <taxon>Eukaryota</taxon>
        <taxon>Metazoa</taxon>
        <taxon>Chordata</taxon>
        <taxon>Craniata</taxon>
        <taxon>Vertebrata</taxon>
        <taxon>Euteleostomi</taxon>
        <taxon>Actinopterygii</taxon>
        <taxon>Neopterygii</taxon>
        <taxon>Teleostei</taxon>
        <taxon>Anguilliformes</taxon>
        <taxon>Anguillidae</taxon>
        <taxon>Anguilla</taxon>
    </lineage>
</organism>
<proteinExistence type="predicted"/>
<reference evidence="1" key="2">
    <citation type="journal article" date="2015" name="Fish Shellfish Immunol.">
        <title>Early steps in the European eel (Anguilla anguilla)-Vibrio vulnificus interaction in the gills: Role of the RtxA13 toxin.</title>
        <authorList>
            <person name="Callol A."/>
            <person name="Pajuelo D."/>
            <person name="Ebbesson L."/>
            <person name="Teles M."/>
            <person name="MacKenzie S."/>
            <person name="Amaro C."/>
        </authorList>
    </citation>
    <scope>NUCLEOTIDE SEQUENCE</scope>
</reference>
<dbReference type="AlphaFoldDB" id="A0A0E9VZX8"/>
<dbReference type="EMBL" id="GBXM01024873">
    <property type="protein sequence ID" value="JAH83704.1"/>
    <property type="molecule type" value="Transcribed_RNA"/>
</dbReference>